<dbReference type="InterPro" id="IPR036835">
    <property type="entry name" value="SeqA_DNA-bd_C_sf"/>
</dbReference>
<sequence>METNSYSELKEQLLTLEQIKNPSKWVSEAIYKLRIELKKIENQNRHLSQIESAKNEIELIKSKYKDLEIIYSINEKKTSTQPTIRIPQIDTGVRVVTHLSALNKDYTFKKPRSFVFNNSEYTSFINSFGQKINIKDWKDILEGVCDKMQELHPNEINRVLNLRGRTRLYFAQSKSQLSSLEARNAPRRIKNTNIYIETNYPANVHVERSYQVIELFGHERSELNFITYQ</sequence>
<evidence type="ECO:0000259" key="1">
    <source>
        <dbReference type="Pfam" id="PF03925"/>
    </source>
</evidence>
<reference evidence="2" key="1">
    <citation type="journal article" date="2020" name="mSystems">
        <title>Genome- and Community-Level Interaction Insights into Carbon Utilization and Element Cycling Functions of Hydrothermarchaeota in Hydrothermal Sediment.</title>
        <authorList>
            <person name="Zhou Z."/>
            <person name="Liu Y."/>
            <person name="Xu W."/>
            <person name="Pan J."/>
            <person name="Luo Z.H."/>
            <person name="Li M."/>
        </authorList>
    </citation>
    <scope>NUCLEOTIDE SEQUENCE [LARGE SCALE GENOMIC DNA]</scope>
    <source>
        <strain evidence="2">SpSt-500</strain>
    </source>
</reference>
<dbReference type="EMBL" id="DSVI01000004">
    <property type="protein sequence ID" value="HGT46994.1"/>
    <property type="molecule type" value="Genomic_DNA"/>
</dbReference>
<dbReference type="Pfam" id="PF03925">
    <property type="entry name" value="SeqA"/>
    <property type="match status" value="1"/>
</dbReference>
<dbReference type="AlphaFoldDB" id="A0A832DJ27"/>
<organism evidence="2">
    <name type="scientific">Ignavibacterium album</name>
    <dbReference type="NCBI Taxonomy" id="591197"/>
    <lineage>
        <taxon>Bacteria</taxon>
        <taxon>Pseudomonadati</taxon>
        <taxon>Ignavibacteriota</taxon>
        <taxon>Ignavibacteria</taxon>
        <taxon>Ignavibacteriales</taxon>
        <taxon>Ignavibacteriaceae</taxon>
        <taxon>Ignavibacterium</taxon>
    </lineage>
</organism>
<dbReference type="InterPro" id="IPR026577">
    <property type="entry name" value="SeqA_DNA-bd_C"/>
</dbReference>
<proteinExistence type="predicted"/>
<gene>
    <name evidence="2" type="ORF">ENS56_03060</name>
</gene>
<evidence type="ECO:0000313" key="2">
    <source>
        <dbReference type="EMBL" id="HGT46994.1"/>
    </source>
</evidence>
<dbReference type="SUPFAM" id="SSF82808">
    <property type="entry name" value="Replication modulator SeqA, C-terminal DNA-binding domain"/>
    <property type="match status" value="1"/>
</dbReference>
<name>A0A832DJ27_9BACT</name>
<accession>A0A832DJ27</accession>
<dbReference type="GO" id="GO:0003677">
    <property type="term" value="F:DNA binding"/>
    <property type="evidence" value="ECO:0007669"/>
    <property type="project" value="InterPro"/>
</dbReference>
<dbReference type="Gene3D" id="1.20.1380.10">
    <property type="entry name" value="Replication modulator SeqA, C-terminal DNA-binding domain"/>
    <property type="match status" value="1"/>
</dbReference>
<feature type="domain" description="Replication modulator SeqA C-terminal DNA-binding" evidence="1">
    <location>
        <begin position="146"/>
        <end position="200"/>
    </location>
</feature>
<comment type="caution">
    <text evidence="2">The sequence shown here is derived from an EMBL/GenBank/DDBJ whole genome shotgun (WGS) entry which is preliminary data.</text>
</comment>
<protein>
    <recommendedName>
        <fullName evidence="1">Replication modulator SeqA C-terminal DNA-binding domain-containing protein</fullName>
    </recommendedName>
</protein>